<accession>A0A8T0SUW5</accession>
<feature type="region of interest" description="Disordered" evidence="1">
    <location>
        <begin position="1"/>
        <end position="26"/>
    </location>
</feature>
<dbReference type="Proteomes" id="UP000823388">
    <property type="component" value="Chromosome 5K"/>
</dbReference>
<proteinExistence type="predicted"/>
<evidence type="ECO:0000313" key="3">
    <source>
        <dbReference type="Proteomes" id="UP000823388"/>
    </source>
</evidence>
<feature type="region of interest" description="Disordered" evidence="1">
    <location>
        <begin position="94"/>
        <end position="125"/>
    </location>
</feature>
<dbReference type="AlphaFoldDB" id="A0A8T0SUW5"/>
<protein>
    <submittedName>
        <fullName evidence="2">Uncharacterized protein</fullName>
    </submittedName>
</protein>
<feature type="compositionally biased region" description="Basic residues" evidence="1">
    <location>
        <begin position="1"/>
        <end position="20"/>
    </location>
</feature>
<organism evidence="2 3">
    <name type="scientific">Panicum virgatum</name>
    <name type="common">Blackwell switchgrass</name>
    <dbReference type="NCBI Taxonomy" id="38727"/>
    <lineage>
        <taxon>Eukaryota</taxon>
        <taxon>Viridiplantae</taxon>
        <taxon>Streptophyta</taxon>
        <taxon>Embryophyta</taxon>
        <taxon>Tracheophyta</taxon>
        <taxon>Spermatophyta</taxon>
        <taxon>Magnoliopsida</taxon>
        <taxon>Liliopsida</taxon>
        <taxon>Poales</taxon>
        <taxon>Poaceae</taxon>
        <taxon>PACMAD clade</taxon>
        <taxon>Panicoideae</taxon>
        <taxon>Panicodae</taxon>
        <taxon>Paniceae</taxon>
        <taxon>Panicinae</taxon>
        <taxon>Panicum</taxon>
        <taxon>Panicum sect. Hiantes</taxon>
    </lineage>
</organism>
<dbReference type="EMBL" id="CM029045">
    <property type="protein sequence ID" value="KAG2603392.1"/>
    <property type="molecule type" value="Genomic_DNA"/>
</dbReference>
<gene>
    <name evidence="2" type="ORF">PVAP13_5KG768701</name>
</gene>
<keyword evidence="3" id="KW-1185">Reference proteome</keyword>
<reference evidence="2 3" key="1">
    <citation type="submission" date="2020-05" db="EMBL/GenBank/DDBJ databases">
        <title>WGS assembly of Panicum virgatum.</title>
        <authorList>
            <person name="Lovell J.T."/>
            <person name="Jenkins J."/>
            <person name="Shu S."/>
            <person name="Juenger T.E."/>
            <person name="Schmutz J."/>
        </authorList>
    </citation>
    <scope>NUCLEOTIDE SEQUENCE [LARGE SCALE GENOMIC DNA]</scope>
    <source>
        <strain evidence="3">cv. AP13</strain>
    </source>
</reference>
<comment type="caution">
    <text evidence="2">The sequence shown here is derived from an EMBL/GenBank/DDBJ whole genome shotgun (WGS) entry which is preliminary data.</text>
</comment>
<name>A0A8T0SUW5_PANVG</name>
<evidence type="ECO:0000313" key="2">
    <source>
        <dbReference type="EMBL" id="KAG2603392.1"/>
    </source>
</evidence>
<evidence type="ECO:0000256" key="1">
    <source>
        <dbReference type="SAM" id="MobiDB-lite"/>
    </source>
</evidence>
<sequence>MLHPSKERRRPPWRCRRRRTGSSCGSTARRLVAATALAFNHNRPSTPGGDRTCSRHTSLLFSHRSGQRWQRRRCFAGPRTPVAAAEHRLAHVAGAAVRRPSRTLDGRDSPSPLLPLRRPPSPTST</sequence>